<organism evidence="1 2">
    <name type="scientific">Glycomyces buryatensis</name>
    <dbReference type="NCBI Taxonomy" id="2570927"/>
    <lineage>
        <taxon>Bacteria</taxon>
        <taxon>Bacillati</taxon>
        <taxon>Actinomycetota</taxon>
        <taxon>Actinomycetes</taxon>
        <taxon>Glycomycetales</taxon>
        <taxon>Glycomycetaceae</taxon>
        <taxon>Glycomyces</taxon>
    </lineage>
</organism>
<dbReference type="CDD" id="cd12952">
    <property type="entry name" value="MMP_ACEL2062"/>
    <property type="match status" value="1"/>
</dbReference>
<comment type="caution">
    <text evidence="1">The sequence shown here is derived from an EMBL/GenBank/DDBJ whole genome shotgun (WGS) entry which is preliminary data.</text>
</comment>
<sequence length="113" mass="12448">MEHADFEAAVGDALDAVPQQLLAMLDNVVILVEDEPDGPEKELLGLYEGTALTDRGWEYGGVLPDTITIYRGPTLRMCASTEEVVKEVAVTVVHEIAHHFGIEEHRLHELGWG</sequence>
<reference evidence="2" key="1">
    <citation type="submission" date="2019-04" db="EMBL/GenBank/DDBJ databases">
        <title>Nocardioides xinjiangensis sp. nov.</title>
        <authorList>
            <person name="Liu S."/>
        </authorList>
    </citation>
    <scope>NUCLEOTIDE SEQUENCE [LARGE SCALE GENOMIC DNA]</scope>
    <source>
        <strain evidence="2">18</strain>
    </source>
</reference>
<dbReference type="Proteomes" id="UP000308760">
    <property type="component" value="Unassembled WGS sequence"/>
</dbReference>
<dbReference type="InterPro" id="IPR038555">
    <property type="entry name" value="Zincin_1_sf"/>
</dbReference>
<dbReference type="OrthoDB" id="9806895at2"/>
<keyword evidence="2" id="KW-1185">Reference proteome</keyword>
<reference evidence="1 2" key="2">
    <citation type="submission" date="2019-05" db="EMBL/GenBank/DDBJ databases">
        <title>Glycomyces buryatensis sp. nov.</title>
        <authorList>
            <person name="Nikitina E."/>
        </authorList>
    </citation>
    <scope>NUCLEOTIDE SEQUENCE [LARGE SCALE GENOMIC DNA]</scope>
    <source>
        <strain evidence="1 2">18</strain>
    </source>
</reference>
<proteinExistence type="predicted"/>
<dbReference type="AlphaFoldDB" id="A0A4S8QBM7"/>
<name>A0A4S8QBM7_9ACTN</name>
<protein>
    <submittedName>
        <fullName evidence="1">Metallopeptidase family protein</fullName>
    </submittedName>
</protein>
<dbReference type="Pfam" id="PF06262">
    <property type="entry name" value="Zincin_1"/>
    <property type="match status" value="1"/>
</dbReference>
<dbReference type="SUPFAM" id="SSF55486">
    <property type="entry name" value="Metalloproteases ('zincins'), catalytic domain"/>
    <property type="match status" value="1"/>
</dbReference>
<dbReference type="InterPro" id="IPR010428">
    <property type="entry name" value="Zincin_1"/>
</dbReference>
<gene>
    <name evidence="1" type="ORF">FAB82_09235</name>
</gene>
<dbReference type="RefSeq" id="WP_136534306.1">
    <property type="nucleotide sequence ID" value="NZ_STGY01000037.1"/>
</dbReference>
<dbReference type="EMBL" id="STGY01000037">
    <property type="protein sequence ID" value="THV41943.1"/>
    <property type="molecule type" value="Genomic_DNA"/>
</dbReference>
<evidence type="ECO:0000313" key="2">
    <source>
        <dbReference type="Proteomes" id="UP000308760"/>
    </source>
</evidence>
<dbReference type="Gene3D" id="3.30.2010.20">
    <property type="match status" value="1"/>
</dbReference>
<evidence type="ECO:0000313" key="1">
    <source>
        <dbReference type="EMBL" id="THV41943.1"/>
    </source>
</evidence>
<accession>A0A4S8QBM7</accession>